<gene>
    <name evidence="1" type="ORF">FE782_30495</name>
</gene>
<dbReference type="EMBL" id="VCIW01000035">
    <property type="protein sequence ID" value="TLS48485.1"/>
    <property type="molecule type" value="Genomic_DNA"/>
</dbReference>
<evidence type="ECO:0000313" key="2">
    <source>
        <dbReference type="Proteomes" id="UP000309676"/>
    </source>
</evidence>
<sequence length="186" mass="21362">MEPPEPVTMQALPEEEELARHAPTKVVPIRDVIKKGRLIPFRTIRQDADYVRPVYEEHWHSTYWGGRWSYVPTRIHYALHRLFPTYDIGISGELTFKGNVGVPFPMFQNETDLDLYLVVFQTSVFRLYTAGNQIVVVGAPRRTGVEVVVLKTSDLRPAERDRLLSIQLATPAGDELDYAYIAYMEP</sequence>
<keyword evidence="2" id="KW-1185">Reference proteome</keyword>
<name>A0A5R9GAP1_9BACL</name>
<comment type="caution">
    <text evidence="1">The sequence shown here is derived from an EMBL/GenBank/DDBJ whole genome shotgun (WGS) entry which is preliminary data.</text>
</comment>
<dbReference type="AlphaFoldDB" id="A0A5R9GAP1"/>
<organism evidence="1 2">
    <name type="scientific">Paenibacillus antri</name>
    <dbReference type="NCBI Taxonomy" id="2582848"/>
    <lineage>
        <taxon>Bacteria</taxon>
        <taxon>Bacillati</taxon>
        <taxon>Bacillota</taxon>
        <taxon>Bacilli</taxon>
        <taxon>Bacillales</taxon>
        <taxon>Paenibacillaceae</taxon>
        <taxon>Paenibacillus</taxon>
    </lineage>
</organism>
<reference evidence="1 2" key="1">
    <citation type="submission" date="2019-05" db="EMBL/GenBank/DDBJ databases">
        <authorList>
            <person name="Narsing Rao M.P."/>
            <person name="Li W.J."/>
        </authorList>
    </citation>
    <scope>NUCLEOTIDE SEQUENCE [LARGE SCALE GENOMIC DNA]</scope>
    <source>
        <strain evidence="1 2">SYSU_K30003</strain>
    </source>
</reference>
<dbReference type="OrthoDB" id="1737435at2"/>
<dbReference type="Proteomes" id="UP000309676">
    <property type="component" value="Unassembled WGS sequence"/>
</dbReference>
<accession>A0A5R9GAP1</accession>
<proteinExistence type="predicted"/>
<evidence type="ECO:0000313" key="1">
    <source>
        <dbReference type="EMBL" id="TLS48485.1"/>
    </source>
</evidence>
<protein>
    <submittedName>
        <fullName evidence="1">Uncharacterized protein</fullName>
    </submittedName>
</protein>